<dbReference type="Proteomes" id="UP000323380">
    <property type="component" value="Unassembled WGS sequence"/>
</dbReference>
<reference evidence="7 8" key="1">
    <citation type="submission" date="2019-08" db="EMBL/GenBank/DDBJ databases">
        <title>Actinomadura sp. nov. CYP1-5 isolated from mountain soil.</title>
        <authorList>
            <person name="Songsumanus A."/>
            <person name="Kuncharoen N."/>
            <person name="Kudo T."/>
            <person name="Yuki M."/>
            <person name="Igarashi Y."/>
            <person name="Tanasupawat S."/>
        </authorList>
    </citation>
    <scope>NUCLEOTIDE SEQUENCE [LARGE SCALE GENOMIC DNA]</scope>
    <source>
        <strain evidence="7 8">JCM 14158</strain>
    </source>
</reference>
<protein>
    <recommendedName>
        <fullName evidence="6">GH26 domain-containing protein</fullName>
    </recommendedName>
</protein>
<keyword evidence="5" id="KW-0732">Signal</keyword>
<dbReference type="RefSeq" id="WP_148344135.1">
    <property type="nucleotide sequence ID" value="NZ_VSFG01000001.1"/>
</dbReference>
<feature type="signal peptide" evidence="5">
    <location>
        <begin position="1"/>
        <end position="29"/>
    </location>
</feature>
<sequence length="395" mass="43064">MPFSHRSPLPILTAATLVSALCGAPPATAAEKGRDRLAVESPKYVPLGAFLGSGAEGVGRVEQFRQWLGAPVTVGRTYLPGNDWRYVEGPEQMIAPWARWKAADPRRMLVVNVPMMAPNETRAPVPVLASLLRRGAAGAFDAHYRTLAQRLAAYRAGDSVIVLGWEMNGQQYAGRCEPDPAAWRAYWRRIVTVMRGVRGARFRFDFAPARGRDAIPWTNCYPGDDVVDIIGTDTYDQPTGGTFADFVDEPYGLRAQADFAAAHRKPISFPEWGLFRNNDNPAFVRGMHRWIMSHNVAYQSISDYCPHGVWACRRNPASTAAYRELFGAAPAAPVSKAPPSKTSPSQKSPKKRSSKSSKSSKHGSSKHGSSTHGPSRRAATSRVTAASSASVRARS</sequence>
<feature type="active site" description="Proton donor" evidence="3">
    <location>
        <position position="166"/>
    </location>
</feature>
<feature type="active site" description="Nucleophile" evidence="3">
    <location>
        <position position="271"/>
    </location>
</feature>
<gene>
    <name evidence="7" type="ORF">FXF69_07465</name>
</gene>
<feature type="compositionally biased region" description="Low complexity" evidence="4">
    <location>
        <begin position="331"/>
        <end position="347"/>
    </location>
</feature>
<proteinExistence type="inferred from homology"/>
<feature type="chain" id="PRO_5022798609" description="GH26 domain-containing protein" evidence="5">
    <location>
        <begin position="30"/>
        <end position="395"/>
    </location>
</feature>
<feature type="compositionally biased region" description="Low complexity" evidence="4">
    <location>
        <begin position="366"/>
        <end position="395"/>
    </location>
</feature>
<dbReference type="Gene3D" id="3.20.20.80">
    <property type="entry name" value="Glycosidases"/>
    <property type="match status" value="1"/>
</dbReference>
<keyword evidence="8" id="KW-1185">Reference proteome</keyword>
<feature type="domain" description="GH26" evidence="6">
    <location>
        <begin position="28"/>
        <end position="335"/>
    </location>
</feature>
<dbReference type="AlphaFoldDB" id="A0A5D0NWR3"/>
<evidence type="ECO:0000256" key="1">
    <source>
        <dbReference type="ARBA" id="ARBA00022801"/>
    </source>
</evidence>
<feature type="compositionally biased region" description="Basic residues" evidence="4">
    <location>
        <begin position="348"/>
        <end position="365"/>
    </location>
</feature>
<name>A0A5D0NWR3_9ACTN</name>
<dbReference type="InterPro" id="IPR022790">
    <property type="entry name" value="GH26_dom"/>
</dbReference>
<dbReference type="PROSITE" id="PS51764">
    <property type="entry name" value="GH26"/>
    <property type="match status" value="1"/>
</dbReference>
<organism evidence="7 8">
    <name type="scientific">Actinomadura chibensis</name>
    <dbReference type="NCBI Taxonomy" id="392828"/>
    <lineage>
        <taxon>Bacteria</taxon>
        <taxon>Bacillati</taxon>
        <taxon>Actinomycetota</taxon>
        <taxon>Actinomycetes</taxon>
        <taxon>Streptosporangiales</taxon>
        <taxon>Thermomonosporaceae</taxon>
        <taxon>Actinomadura</taxon>
    </lineage>
</organism>
<evidence type="ECO:0000313" key="8">
    <source>
        <dbReference type="Proteomes" id="UP000323380"/>
    </source>
</evidence>
<evidence type="ECO:0000256" key="3">
    <source>
        <dbReference type="PROSITE-ProRule" id="PRU01100"/>
    </source>
</evidence>
<accession>A0A5D0NWR3</accession>
<evidence type="ECO:0000256" key="2">
    <source>
        <dbReference type="ARBA" id="ARBA00023295"/>
    </source>
</evidence>
<evidence type="ECO:0000259" key="6">
    <source>
        <dbReference type="PROSITE" id="PS51764"/>
    </source>
</evidence>
<evidence type="ECO:0000256" key="4">
    <source>
        <dbReference type="SAM" id="MobiDB-lite"/>
    </source>
</evidence>
<keyword evidence="1 3" id="KW-0378">Hydrolase</keyword>
<evidence type="ECO:0000256" key="5">
    <source>
        <dbReference type="SAM" id="SignalP"/>
    </source>
</evidence>
<comment type="similarity">
    <text evidence="3">Belongs to the glycosyl hydrolase 26 family.</text>
</comment>
<comment type="caution">
    <text evidence="7">The sequence shown here is derived from an EMBL/GenBank/DDBJ whole genome shotgun (WGS) entry which is preliminary data.</text>
</comment>
<feature type="region of interest" description="Disordered" evidence="4">
    <location>
        <begin position="331"/>
        <end position="395"/>
    </location>
</feature>
<dbReference type="EMBL" id="VSFG01000001">
    <property type="protein sequence ID" value="TYB48976.1"/>
    <property type="molecule type" value="Genomic_DNA"/>
</dbReference>
<dbReference type="GO" id="GO:0004553">
    <property type="term" value="F:hydrolase activity, hydrolyzing O-glycosyl compounds"/>
    <property type="evidence" value="ECO:0007669"/>
    <property type="project" value="InterPro"/>
</dbReference>
<dbReference type="InterPro" id="IPR017853">
    <property type="entry name" value="GH"/>
</dbReference>
<dbReference type="SUPFAM" id="SSF51445">
    <property type="entry name" value="(Trans)glycosidases"/>
    <property type="match status" value="1"/>
</dbReference>
<evidence type="ECO:0000313" key="7">
    <source>
        <dbReference type="EMBL" id="TYB48976.1"/>
    </source>
</evidence>
<dbReference type="Pfam" id="PF02156">
    <property type="entry name" value="Glyco_hydro_26"/>
    <property type="match status" value="1"/>
</dbReference>
<keyword evidence="2 3" id="KW-0326">Glycosidase</keyword>